<keyword evidence="2" id="KW-1185">Reference proteome</keyword>
<feature type="region of interest" description="Disordered" evidence="1">
    <location>
        <begin position="59"/>
        <end position="78"/>
    </location>
</feature>
<evidence type="ECO:0000256" key="1">
    <source>
        <dbReference type="SAM" id="MobiDB-lite"/>
    </source>
</evidence>
<dbReference type="RefSeq" id="XP_023931482.1">
    <property type="nucleotide sequence ID" value="XM_024075714.1"/>
</dbReference>
<gene>
    <name evidence="3" type="primary">LOC106172704</name>
</gene>
<evidence type="ECO:0000313" key="2">
    <source>
        <dbReference type="Proteomes" id="UP000085678"/>
    </source>
</evidence>
<evidence type="ECO:0000313" key="3">
    <source>
        <dbReference type="RefSeq" id="XP_023931482.1"/>
    </source>
</evidence>
<protein>
    <submittedName>
        <fullName evidence="3">Uncharacterized protein LOC106172704</fullName>
    </submittedName>
</protein>
<sequence length="442" mass="49993">MGRRRGLTYRKKGTHIPHKKRRKSKQVTEQPPNDESTEQPLETRGPYEITPLDLLADVATTEQSQEQQNVKSTQKVTDQEEAYDVSSLDLLANVVTTEQPQEQEDVESTQQLLETQGSVLSPPQTTDFLTQTRQIGAKYGLLEIGDDGGGSYNFGSTPSFALIGGLRMPVFTHIFTLRNDKTWKVTVLGKEISHSQLLSEIPPVLEDVEQLFKIVLFYNKCPGNPDEKYIPICRQRSPSGNAKFENSMGDIIASEEQGFPIVSGNLTFKRTIRHKNCTILVKGTRCISCVNFRNNLKQLLHRSKKVEESDKTSASSHVPLKLLDSEELTVMPTLVGPSSRILLWDQQKKKQAELSNKKSMRWHPMMIRWCLQLKSISRAAYDLINKSGFFSLPTSRTLCDYEHYTSLSPGKVNAHFLKQQVEAIEFSKLPEAKKNVVLLLMK</sequence>
<dbReference type="InParanoid" id="A0A2R2MN47"/>
<proteinExistence type="predicted"/>
<name>A0A2R2MN47_LINAN</name>
<dbReference type="KEGG" id="lak:106172704"/>
<organism evidence="2 3">
    <name type="scientific">Lingula anatina</name>
    <name type="common">Brachiopod</name>
    <name type="synonym">Lingula unguis</name>
    <dbReference type="NCBI Taxonomy" id="7574"/>
    <lineage>
        <taxon>Eukaryota</taxon>
        <taxon>Metazoa</taxon>
        <taxon>Spiralia</taxon>
        <taxon>Lophotrochozoa</taxon>
        <taxon>Brachiopoda</taxon>
        <taxon>Linguliformea</taxon>
        <taxon>Lingulata</taxon>
        <taxon>Lingulida</taxon>
        <taxon>Linguloidea</taxon>
        <taxon>Lingulidae</taxon>
        <taxon>Lingula</taxon>
    </lineage>
</organism>
<feature type="region of interest" description="Disordered" evidence="1">
    <location>
        <begin position="1"/>
        <end position="48"/>
    </location>
</feature>
<dbReference type="OrthoDB" id="6134571at2759"/>
<dbReference type="AlphaFoldDB" id="A0A2R2MN47"/>
<feature type="compositionally biased region" description="Basic residues" evidence="1">
    <location>
        <begin position="1"/>
        <end position="25"/>
    </location>
</feature>
<dbReference type="GeneID" id="106172704"/>
<feature type="compositionally biased region" description="Polar residues" evidence="1">
    <location>
        <begin position="27"/>
        <end position="40"/>
    </location>
</feature>
<reference evidence="3" key="1">
    <citation type="submission" date="2025-08" db="UniProtKB">
        <authorList>
            <consortium name="RefSeq"/>
        </authorList>
    </citation>
    <scope>IDENTIFICATION</scope>
    <source>
        <tissue evidence="3">Gonads</tissue>
    </source>
</reference>
<dbReference type="Proteomes" id="UP000085678">
    <property type="component" value="Unplaced"/>
</dbReference>
<feature type="compositionally biased region" description="Polar residues" evidence="1">
    <location>
        <begin position="60"/>
        <end position="76"/>
    </location>
</feature>
<accession>A0A2R2MN47</accession>